<evidence type="ECO:0000259" key="2">
    <source>
        <dbReference type="Pfam" id="PF08448"/>
    </source>
</evidence>
<feature type="region of interest" description="Disordered" evidence="1">
    <location>
        <begin position="170"/>
        <end position="246"/>
    </location>
</feature>
<evidence type="ECO:0000313" key="4">
    <source>
        <dbReference type="Proteomes" id="UP001500909"/>
    </source>
</evidence>
<keyword evidence="4" id="KW-1185">Reference proteome</keyword>
<dbReference type="Gene3D" id="3.30.450.40">
    <property type="match status" value="1"/>
</dbReference>
<reference evidence="4" key="1">
    <citation type="journal article" date="2019" name="Int. J. Syst. Evol. Microbiol.">
        <title>The Global Catalogue of Microorganisms (GCM) 10K type strain sequencing project: providing services to taxonomists for standard genome sequencing and annotation.</title>
        <authorList>
            <consortium name="The Broad Institute Genomics Platform"/>
            <consortium name="The Broad Institute Genome Sequencing Center for Infectious Disease"/>
            <person name="Wu L."/>
            <person name="Ma J."/>
        </authorList>
    </citation>
    <scope>NUCLEOTIDE SEQUENCE [LARGE SCALE GENOMIC DNA]</scope>
    <source>
        <strain evidence="4">JCM 4805</strain>
    </source>
</reference>
<evidence type="ECO:0000256" key="1">
    <source>
        <dbReference type="SAM" id="MobiDB-lite"/>
    </source>
</evidence>
<dbReference type="InterPro" id="IPR035965">
    <property type="entry name" value="PAS-like_dom_sf"/>
</dbReference>
<organism evidence="3 4">
    <name type="scientific">Streptomyces olivaceiscleroticus</name>
    <dbReference type="NCBI Taxonomy" id="68245"/>
    <lineage>
        <taxon>Bacteria</taxon>
        <taxon>Bacillati</taxon>
        <taxon>Actinomycetota</taxon>
        <taxon>Actinomycetes</taxon>
        <taxon>Kitasatosporales</taxon>
        <taxon>Streptomycetaceae</taxon>
        <taxon>Streptomyces</taxon>
    </lineage>
</organism>
<dbReference type="SUPFAM" id="SSF55781">
    <property type="entry name" value="GAF domain-like"/>
    <property type="match status" value="1"/>
</dbReference>
<sequence>MGMAGVEQSAGGELADFRKRVEELRSARTLPSQEQQPTLDAALFELQHVVDVLLPRYEGLAGAGRNNHSRAGTEEQQLLRALFQRTPCVVALLDPDTVVRRLNFAGTILFGMRSGYATGRPLTGSLAPEVRAAFRSQVAAVARNEGDRSMVVRLLRTPDGPGEPLRATMTALRPPQEPGNAVLTVFHTGGGAFPAHELPPVNGTPREDGQQENPAVEPRDSTPAPPAQRAAPSTRRSPAPPRPLSRAHLAEVTQSAELMDLLDDTTTALLSGPPAGVAADGERPPAAVERAARELHGRFADWVVLDQKAADADAERDGHDALCRTLVLGPEDNGDLAADLTGQDPADCPLVADTARTGSSAVQVRPDDMAAFGQDAAGTPLLVRAAVTSLLSVPLREPGGPVRGVLTLFRTGTRRAFSLAEAGAVDRLSRHLGLALRDNRP</sequence>
<dbReference type="InterPro" id="IPR013656">
    <property type="entry name" value="PAS_4"/>
</dbReference>
<dbReference type="Proteomes" id="UP001500909">
    <property type="component" value="Unassembled WGS sequence"/>
</dbReference>
<proteinExistence type="predicted"/>
<name>A0ABP3KEC3_9ACTN</name>
<dbReference type="EMBL" id="BAAABY010000033">
    <property type="protein sequence ID" value="GAA0477746.1"/>
    <property type="molecule type" value="Genomic_DNA"/>
</dbReference>
<evidence type="ECO:0000313" key="3">
    <source>
        <dbReference type="EMBL" id="GAA0477746.1"/>
    </source>
</evidence>
<dbReference type="InterPro" id="IPR029016">
    <property type="entry name" value="GAF-like_dom_sf"/>
</dbReference>
<comment type="caution">
    <text evidence="3">The sequence shown here is derived from an EMBL/GenBank/DDBJ whole genome shotgun (WGS) entry which is preliminary data.</text>
</comment>
<accession>A0ABP3KEC3</accession>
<feature type="compositionally biased region" description="Low complexity" evidence="1">
    <location>
        <begin position="227"/>
        <end position="237"/>
    </location>
</feature>
<gene>
    <name evidence="3" type="ORF">GCM10010361_47810</name>
</gene>
<dbReference type="Gene3D" id="3.30.450.20">
    <property type="entry name" value="PAS domain"/>
    <property type="match status" value="1"/>
</dbReference>
<dbReference type="Pfam" id="PF08448">
    <property type="entry name" value="PAS_4"/>
    <property type="match status" value="1"/>
</dbReference>
<dbReference type="SUPFAM" id="SSF55785">
    <property type="entry name" value="PYP-like sensor domain (PAS domain)"/>
    <property type="match status" value="1"/>
</dbReference>
<protein>
    <recommendedName>
        <fullName evidence="2">PAS fold-4 domain-containing protein</fullName>
    </recommendedName>
</protein>
<feature type="domain" description="PAS fold-4" evidence="2">
    <location>
        <begin position="84"/>
        <end position="176"/>
    </location>
</feature>